<name>A0ABP7CKJ8_9MICC</name>
<keyword evidence="2" id="KW-1185">Reference proteome</keyword>
<proteinExistence type="predicted"/>
<sequence length="81" mass="8686">MFKRILWVGIGVGIGALAARRIIQIRDAASAEGLNRTVGRVADGLHDVAYAFREGMASRETELRAALGISDADAIPGTRRH</sequence>
<gene>
    <name evidence="1" type="ORF">GCM10023081_30110</name>
</gene>
<accession>A0ABP7CKJ8</accession>
<reference evidence="2" key="1">
    <citation type="journal article" date="2019" name="Int. J. Syst. Evol. Microbiol.">
        <title>The Global Catalogue of Microorganisms (GCM) 10K type strain sequencing project: providing services to taxonomists for standard genome sequencing and annotation.</title>
        <authorList>
            <consortium name="The Broad Institute Genomics Platform"/>
            <consortium name="The Broad Institute Genome Sequencing Center for Infectious Disease"/>
            <person name="Wu L."/>
            <person name="Ma J."/>
        </authorList>
    </citation>
    <scope>NUCLEOTIDE SEQUENCE [LARGE SCALE GENOMIC DNA]</scope>
    <source>
        <strain evidence="2">JCM 30742</strain>
    </source>
</reference>
<dbReference type="RefSeq" id="WP_345151940.1">
    <property type="nucleotide sequence ID" value="NZ_BAABEO010000019.1"/>
</dbReference>
<evidence type="ECO:0008006" key="3">
    <source>
        <dbReference type="Google" id="ProtNLM"/>
    </source>
</evidence>
<dbReference type="Proteomes" id="UP001500752">
    <property type="component" value="Unassembled WGS sequence"/>
</dbReference>
<protein>
    <recommendedName>
        <fullName evidence="3">Secreted protein</fullName>
    </recommendedName>
</protein>
<comment type="caution">
    <text evidence="1">The sequence shown here is derived from an EMBL/GenBank/DDBJ whole genome shotgun (WGS) entry which is preliminary data.</text>
</comment>
<organism evidence="1 2">
    <name type="scientific">Arthrobacter ginkgonis</name>
    <dbReference type="NCBI Taxonomy" id="1630594"/>
    <lineage>
        <taxon>Bacteria</taxon>
        <taxon>Bacillati</taxon>
        <taxon>Actinomycetota</taxon>
        <taxon>Actinomycetes</taxon>
        <taxon>Micrococcales</taxon>
        <taxon>Micrococcaceae</taxon>
        <taxon>Arthrobacter</taxon>
    </lineage>
</organism>
<evidence type="ECO:0000313" key="2">
    <source>
        <dbReference type="Proteomes" id="UP001500752"/>
    </source>
</evidence>
<evidence type="ECO:0000313" key="1">
    <source>
        <dbReference type="EMBL" id="GAA3690607.1"/>
    </source>
</evidence>
<dbReference type="EMBL" id="BAABEO010000019">
    <property type="protein sequence ID" value="GAA3690607.1"/>
    <property type="molecule type" value="Genomic_DNA"/>
</dbReference>